<dbReference type="eggNOG" id="arCOG02694">
    <property type="taxonomic scope" value="Archaea"/>
</dbReference>
<evidence type="ECO:0000256" key="1">
    <source>
        <dbReference type="ARBA" id="ARBA00004167"/>
    </source>
</evidence>
<organism evidence="10 11">
    <name type="scientific">Hyperthermus butylicus (strain DSM 5456 / JCM 9403 / PLM1-5)</name>
    <dbReference type="NCBI Taxonomy" id="415426"/>
    <lineage>
        <taxon>Archaea</taxon>
        <taxon>Thermoproteota</taxon>
        <taxon>Thermoprotei</taxon>
        <taxon>Desulfurococcales</taxon>
        <taxon>Pyrodictiaceae</taxon>
        <taxon>Hyperthermus</taxon>
    </lineage>
</organism>
<evidence type="ECO:0000256" key="8">
    <source>
        <dbReference type="SAM" id="MobiDB-lite"/>
    </source>
</evidence>
<keyword evidence="4" id="KW-0653">Protein transport</keyword>
<dbReference type="AlphaFoldDB" id="A2BJH5"/>
<evidence type="ECO:0000256" key="6">
    <source>
        <dbReference type="ARBA" id="ARBA00023010"/>
    </source>
</evidence>
<proteinExistence type="predicted"/>
<evidence type="ECO:0000256" key="9">
    <source>
        <dbReference type="SAM" id="Phobius"/>
    </source>
</evidence>
<dbReference type="EMBL" id="CP000493">
    <property type="protein sequence ID" value="ABM80136.1"/>
    <property type="molecule type" value="Genomic_DNA"/>
</dbReference>
<name>A2BJH5_HYPBU</name>
<dbReference type="Proteomes" id="UP000002593">
    <property type="component" value="Chromosome"/>
</dbReference>
<dbReference type="GeneID" id="4782180"/>
<evidence type="ECO:0000256" key="5">
    <source>
        <dbReference type="ARBA" id="ARBA00022989"/>
    </source>
</evidence>
<evidence type="ECO:0000313" key="10">
    <source>
        <dbReference type="EMBL" id="ABM80136.1"/>
    </source>
</evidence>
<sequence length="113" mass="12587">MLGGVFQGPEILIILLLVVLLIWGPTKLPQLARGLGQALYEFKKASQGSAEREDKQARKTGETLSSVDDETLRRIAEKLGISTENKSRSQLVEEIVKEAKRRGLLDELDVRKT</sequence>
<dbReference type="KEGG" id="hbu:Hbut_0264"/>
<dbReference type="InterPro" id="IPR003369">
    <property type="entry name" value="TatA/B/E"/>
</dbReference>
<evidence type="ECO:0000313" key="11">
    <source>
        <dbReference type="Proteomes" id="UP000002593"/>
    </source>
</evidence>
<evidence type="ECO:0000256" key="7">
    <source>
        <dbReference type="ARBA" id="ARBA00023136"/>
    </source>
</evidence>
<dbReference type="Pfam" id="PF02416">
    <property type="entry name" value="TatA_B_E"/>
    <property type="match status" value="1"/>
</dbReference>
<comment type="subcellular location">
    <subcellularLocation>
        <location evidence="1">Membrane</location>
        <topology evidence="1">Single-pass membrane protein</topology>
    </subcellularLocation>
</comment>
<dbReference type="GO" id="GO:0015031">
    <property type="term" value="P:protein transport"/>
    <property type="evidence" value="ECO:0007669"/>
    <property type="project" value="UniProtKB-KW"/>
</dbReference>
<keyword evidence="2" id="KW-0813">Transport</keyword>
<accession>A2BJH5</accession>
<dbReference type="PANTHER" id="PTHR42982:SF1">
    <property type="entry name" value="SEC-INDEPENDENT PROTEIN TRANSLOCASE PROTEIN TATA"/>
    <property type="match status" value="1"/>
</dbReference>
<keyword evidence="6" id="KW-0811">Translocation</keyword>
<evidence type="ECO:0000256" key="2">
    <source>
        <dbReference type="ARBA" id="ARBA00022448"/>
    </source>
</evidence>
<dbReference type="OrthoDB" id="28476at2157"/>
<dbReference type="Gene3D" id="1.20.5.3310">
    <property type="match status" value="1"/>
</dbReference>
<protein>
    <submittedName>
        <fullName evidence="10">Sec-independent secretion pathway protein</fullName>
    </submittedName>
</protein>
<feature type="compositionally biased region" description="Basic and acidic residues" evidence="8">
    <location>
        <begin position="50"/>
        <end position="61"/>
    </location>
</feature>
<dbReference type="HOGENOM" id="CLU_086034_3_2_2"/>
<dbReference type="PANTHER" id="PTHR42982">
    <property type="entry name" value="SEC-INDEPENDENT PROTEIN TRANSLOCASE PROTEIN TATA"/>
    <property type="match status" value="1"/>
</dbReference>
<evidence type="ECO:0000256" key="3">
    <source>
        <dbReference type="ARBA" id="ARBA00022692"/>
    </source>
</evidence>
<dbReference type="GO" id="GO:0016020">
    <property type="term" value="C:membrane"/>
    <property type="evidence" value="ECO:0007669"/>
    <property type="project" value="UniProtKB-ARBA"/>
</dbReference>
<dbReference type="STRING" id="415426.Hbut_0264"/>
<reference evidence="10 11" key="1">
    <citation type="journal article" date="2007" name="Archaea">
        <title>The genome of Hyperthermus butylicus: a sulfur-reducing, peptide fermenting, neutrophilic Crenarchaeote growing up to 108 degrees C.</title>
        <authorList>
            <person name="Brugger K."/>
            <person name="Chen L."/>
            <person name="Stark M."/>
            <person name="Zibat A."/>
            <person name="Redder P."/>
            <person name="Ruepp A."/>
            <person name="Awayez M."/>
            <person name="She Q."/>
            <person name="Garrett R.A."/>
            <person name="Klenk H.P."/>
        </authorList>
    </citation>
    <scope>NUCLEOTIDE SEQUENCE [LARGE SCALE GENOMIC DNA]</scope>
    <source>
        <strain evidence="11">DSM 5456 / JCM 9403 / PLM1-5</strain>
    </source>
</reference>
<dbReference type="EnsemblBacteria" id="ABM80136">
    <property type="protein sequence ID" value="ABM80136"/>
    <property type="gene ID" value="Hbut_0264"/>
</dbReference>
<evidence type="ECO:0000256" key="4">
    <source>
        <dbReference type="ARBA" id="ARBA00022927"/>
    </source>
</evidence>
<feature type="region of interest" description="Disordered" evidence="8">
    <location>
        <begin position="46"/>
        <end position="65"/>
    </location>
</feature>
<feature type="transmembrane region" description="Helical" evidence="9">
    <location>
        <begin position="6"/>
        <end position="23"/>
    </location>
</feature>
<keyword evidence="7 9" id="KW-0472">Membrane</keyword>
<keyword evidence="5 9" id="KW-1133">Transmembrane helix</keyword>
<keyword evidence="11" id="KW-1185">Reference proteome</keyword>
<dbReference type="RefSeq" id="WP_011821453.1">
    <property type="nucleotide sequence ID" value="NC_008818.1"/>
</dbReference>
<keyword evidence="3 9" id="KW-0812">Transmembrane</keyword>
<gene>
    <name evidence="10" type="ordered locus">Hbut_0264</name>
</gene>